<feature type="signal peptide" evidence="1">
    <location>
        <begin position="1"/>
        <end position="23"/>
    </location>
</feature>
<feature type="chain" id="PRO_5017790786" description="TMhelix containing protein" evidence="1">
    <location>
        <begin position="24"/>
        <end position="69"/>
    </location>
</feature>
<dbReference type="RefSeq" id="WP_115808144.1">
    <property type="nucleotide sequence ID" value="NZ_JABFDI010000012.1"/>
</dbReference>
<dbReference type="Proteomes" id="UP000256919">
    <property type="component" value="Unassembled WGS sequence"/>
</dbReference>
<dbReference type="OrthoDB" id="1454548at2"/>
<organism evidence="2 3">
    <name type="scientific">Winogradskyella pacifica</name>
    <dbReference type="NCBI Taxonomy" id="664642"/>
    <lineage>
        <taxon>Bacteria</taxon>
        <taxon>Pseudomonadati</taxon>
        <taxon>Bacteroidota</taxon>
        <taxon>Flavobacteriia</taxon>
        <taxon>Flavobacteriales</taxon>
        <taxon>Flavobacteriaceae</taxon>
        <taxon>Winogradskyella</taxon>
    </lineage>
</organism>
<reference evidence="2 3" key="1">
    <citation type="submission" date="2018-07" db="EMBL/GenBank/DDBJ databases">
        <title>Genomic Encyclopedia of Type Strains, Phase III (KMG-III): the genomes of soil and plant-associated and newly described type strains.</title>
        <authorList>
            <person name="Whitman W."/>
        </authorList>
    </citation>
    <scope>NUCLEOTIDE SEQUENCE [LARGE SCALE GENOMIC DNA]</scope>
    <source>
        <strain evidence="2 3">CECT 7948</strain>
    </source>
</reference>
<name>A0A3D9N4H4_9FLAO</name>
<evidence type="ECO:0000313" key="3">
    <source>
        <dbReference type="Proteomes" id="UP000256919"/>
    </source>
</evidence>
<protein>
    <recommendedName>
        <fullName evidence="4">TMhelix containing protein</fullName>
    </recommendedName>
</protein>
<keyword evidence="1" id="KW-0732">Signal</keyword>
<evidence type="ECO:0000313" key="2">
    <source>
        <dbReference type="EMBL" id="REE27807.1"/>
    </source>
</evidence>
<accession>A0A3D9N4H4</accession>
<evidence type="ECO:0000256" key="1">
    <source>
        <dbReference type="SAM" id="SignalP"/>
    </source>
</evidence>
<dbReference type="EMBL" id="QREI01000001">
    <property type="protein sequence ID" value="REE27807.1"/>
    <property type="molecule type" value="Genomic_DNA"/>
</dbReference>
<keyword evidence="3" id="KW-1185">Reference proteome</keyword>
<proteinExistence type="predicted"/>
<sequence length="69" mass="7748">MKKTIFSLMAVVMFVGSSFNLNAATNLEIYKDCVAEAIEFQDELEEMGIDKQTANEVANIEYEFCVNGE</sequence>
<evidence type="ECO:0008006" key="4">
    <source>
        <dbReference type="Google" id="ProtNLM"/>
    </source>
</evidence>
<gene>
    <name evidence="2" type="ORF">DFQ09_101646</name>
</gene>
<dbReference type="AlphaFoldDB" id="A0A3D9N4H4"/>
<comment type="caution">
    <text evidence="2">The sequence shown here is derived from an EMBL/GenBank/DDBJ whole genome shotgun (WGS) entry which is preliminary data.</text>
</comment>